<gene>
    <name evidence="1" type="ORF">OWV82_008311</name>
</gene>
<proteinExistence type="predicted"/>
<protein>
    <submittedName>
        <fullName evidence="1">Disease resistance protein</fullName>
    </submittedName>
</protein>
<name>A0ACC1Y9P1_MELAZ</name>
<dbReference type="Proteomes" id="UP001164539">
    <property type="component" value="Chromosome 4"/>
</dbReference>
<dbReference type="EMBL" id="CM051397">
    <property type="protein sequence ID" value="KAJ4720487.1"/>
    <property type="molecule type" value="Genomic_DNA"/>
</dbReference>
<reference evidence="1 2" key="1">
    <citation type="journal article" date="2023" name="Science">
        <title>Complex scaffold remodeling in plant triterpene biosynthesis.</title>
        <authorList>
            <person name="De La Pena R."/>
            <person name="Hodgson H."/>
            <person name="Liu J.C."/>
            <person name="Stephenson M.J."/>
            <person name="Martin A.C."/>
            <person name="Owen C."/>
            <person name="Harkess A."/>
            <person name="Leebens-Mack J."/>
            <person name="Jimenez L.E."/>
            <person name="Osbourn A."/>
            <person name="Sattely E.S."/>
        </authorList>
    </citation>
    <scope>NUCLEOTIDE SEQUENCE [LARGE SCALE GENOMIC DNA]</scope>
    <source>
        <strain evidence="2">cv. JPN11</strain>
        <tissue evidence="1">Leaf</tissue>
    </source>
</reference>
<sequence length="1455" mass="165363">MPVGEAFLSAFLQVLFDRLASREFIGLLHGRKYDDLLEKLKITLLTVTALLNDAEEKQFSSPSVGKWLHMAKDALYDAEDVLDELATEALKSKVEAQSQKNPNQVTNWRVISSPLSPFSRGIELKINKIIEKMEFIAKYKDILGLNDDVNGRLSRTKRRLPTTSLVDESCVYGRENDKGIIVKLLLIDDVNNNKVSVVPIVGMGGIGKTTLAQLVYNDNRVEEHFDLRIWVCVSDQFDVVRITTTILKSVTSKPTDLDDLNLLQVSLRKKIAGQKFLLVLDDVWGRRNNDWDLLWSPLKTGARGSKIIITTRDSNIAAGMGTVPAHNLECLSFEDCWSIFKNQAFEDRNIRNFPSLESIGAEIVKKCEGLPLAATRMGILLRSRQEEGEWYDMLNRKLWDLPDDESDILQTLGLSYHHLPPHLKQCFAYCSVFPADYEFDKDLLVLLWMAEGFVQQPNGQKKLEEVGGEYFRELVSRSFFRKSIHNSSLYVVHGLLKDLARFVSGDFCFRLEDKVIDGDQKRIFDKVRHSSYIRCRREMLTKFEAFSEVERLRTFLPLDPTGEIGVSYLPNKVPRDILPKLKYLRALSFSACRITALPDSIGDLKHLRYIDLSRTAIKQLPESTGTLYNLQTLILLECYSLRKLPADIGNLTSLRHLCISGSRLREMPLRMSKLKNLQTLSHFLVGKDKGSGIKDLKGMQELQGKLFISGLQNVISFTDAMEANLKDKRELTELVLQWSNDFDYSANDRDEEAVFNMAKVHRNRKDLNVSGCRNTRFPSFREATGVYRQETVESKLERRSSLYDSGNERVETDVLEMLQPHESVRQLTINDYGGTRFPGWIASPLFCNMKVMVLSSCQKCQFLPPLGQLPSLKNLTIEAMEGIKTIGTEFYGDGSLPILPFPSLEALKFDNMSEWEEWTSLGVEGTKDFLHLQSIEIQNCPKLKQISHQFPSLKKMTIYGCEKLEALPRVWKLDRLKQGSEFPCLLELSISMCPNLMELPVFFPSLKTLEIDECQKLAALPKLPSILELELNKCDGKVVESIFEHNSLTYMRICQISKLDCLVEGYFQHSTALKELQISHLGELTTLSNKVGLQNLLSLQLLEISGCPRLKELPEHLYKLSCLKVLKIWNCPSLVTFPEMGLPSTLVGLEIRSCEALQFLPERMMHESCKNKNTFLLEYLVVEGCSALISLPRDKLSSTLKELEIENCINLQSLPEQMICNSTLLESLKVAGCHSIKSFPESIFLLPKILSGTVMKLKEFVVSNCMNLEFLPEGLHNLSFLDHLEIADCPLLQSFPEPGLPTSMLRYIKISNCRSLKFLPDRIYMLAFLQELYIDGCPCLMSFPEGGLPSNIQSLSILDCENLKPSSGWGLHRLTYLADFSFGGCQGLVSFPEDWLLPTNLSSLYLERLPNLKSLPKGLKNLKYLETLEIWECDNLRTMPEEEPTTMLLSLWDAI</sequence>
<accession>A0ACC1Y9P1</accession>
<organism evidence="1 2">
    <name type="scientific">Melia azedarach</name>
    <name type="common">Chinaberry tree</name>
    <dbReference type="NCBI Taxonomy" id="155640"/>
    <lineage>
        <taxon>Eukaryota</taxon>
        <taxon>Viridiplantae</taxon>
        <taxon>Streptophyta</taxon>
        <taxon>Embryophyta</taxon>
        <taxon>Tracheophyta</taxon>
        <taxon>Spermatophyta</taxon>
        <taxon>Magnoliopsida</taxon>
        <taxon>eudicotyledons</taxon>
        <taxon>Gunneridae</taxon>
        <taxon>Pentapetalae</taxon>
        <taxon>rosids</taxon>
        <taxon>malvids</taxon>
        <taxon>Sapindales</taxon>
        <taxon>Meliaceae</taxon>
        <taxon>Melia</taxon>
    </lineage>
</organism>
<evidence type="ECO:0000313" key="1">
    <source>
        <dbReference type="EMBL" id="KAJ4720487.1"/>
    </source>
</evidence>
<evidence type="ECO:0000313" key="2">
    <source>
        <dbReference type="Proteomes" id="UP001164539"/>
    </source>
</evidence>
<keyword evidence="2" id="KW-1185">Reference proteome</keyword>
<comment type="caution">
    <text evidence="1">The sequence shown here is derived from an EMBL/GenBank/DDBJ whole genome shotgun (WGS) entry which is preliminary data.</text>
</comment>